<evidence type="ECO:0000256" key="10">
    <source>
        <dbReference type="ARBA" id="ARBA00022982"/>
    </source>
</evidence>
<evidence type="ECO:0000256" key="8">
    <source>
        <dbReference type="ARBA" id="ARBA00022824"/>
    </source>
</evidence>
<protein>
    <recommendedName>
        <fullName evidence="22">Endoplasmic reticulum oxidoreductin</fullName>
    </recommendedName>
</protein>
<dbReference type="InterPro" id="IPR037192">
    <property type="entry name" value="ERO1-like_sf"/>
</dbReference>
<reference evidence="21" key="2">
    <citation type="journal article" date="2021" name="Sci. Data">
        <title>Chromosome-scale genome sequencing, assembly and annotation of six genomes from subfamily Leishmaniinae.</title>
        <authorList>
            <person name="Almutairi H."/>
            <person name="Urbaniak M.D."/>
            <person name="Bates M.D."/>
            <person name="Jariyapan N."/>
            <person name="Kwakye-Nuako G."/>
            <person name="Thomaz Soccol V."/>
            <person name="Al-Salem W.S."/>
            <person name="Dillon R.J."/>
            <person name="Bates P.A."/>
            <person name="Gatherer D."/>
        </authorList>
    </citation>
    <scope>NUCLEOTIDE SEQUENCE [LARGE SCALE GENOMIC DNA]</scope>
</reference>
<dbReference type="OrthoDB" id="269384at2759"/>
<evidence type="ECO:0000256" key="4">
    <source>
        <dbReference type="ARBA" id="ARBA00011802"/>
    </source>
</evidence>
<keyword evidence="8" id="KW-0256">Endoplasmic reticulum</keyword>
<dbReference type="SUPFAM" id="SSF110019">
    <property type="entry name" value="ERO1-like"/>
    <property type="match status" value="1"/>
</dbReference>
<evidence type="ECO:0000256" key="19">
    <source>
        <dbReference type="SAM" id="SignalP"/>
    </source>
</evidence>
<evidence type="ECO:0000256" key="13">
    <source>
        <dbReference type="ARBA" id="ARBA00023157"/>
    </source>
</evidence>
<dbReference type="GO" id="GO:0034975">
    <property type="term" value="P:protein folding in endoplasmic reticulum"/>
    <property type="evidence" value="ECO:0007669"/>
    <property type="project" value="InterPro"/>
</dbReference>
<keyword evidence="12" id="KW-0472">Membrane</keyword>
<keyword evidence="9 17" id="KW-0274">FAD</keyword>
<dbReference type="RefSeq" id="XP_067179871.1">
    <property type="nucleotide sequence ID" value="XM_067323236.1"/>
</dbReference>
<dbReference type="GO" id="GO:0005789">
    <property type="term" value="C:endoplasmic reticulum membrane"/>
    <property type="evidence" value="ECO:0007669"/>
    <property type="project" value="UniProtKB-SubCell"/>
</dbReference>
<sequence length="429" mass="48099">MNMEIGLKCAYAALLVVFLFFTHESPKATVGTTTASSRSSNPRIILNTTRLDYGYCHSSPVEIDEWTVSLLDVLNRVTVSPYFRYFKVNSAKPCPYWAVSLLCTSAENTCDVCKCDENSIPEALRANEDMSELNTPDGSVTQLLQKPSNLDEWGDWLKAEDGAEYVDLVSNPEGNTGYSGPLAAQVWRAIYAENCLLSDIGETCQEVSILKTLLSGLHMSINIHVCTSFYKDPKLTSPQHNAGIYNSPNISFYPNCEMYNRRIAPFPDYVGNLYILYQFTLRALAKAKLLFTSDVNIFNTGANGEATRTDLELHENIKELFNSRLICYRTFDESAFLESEKGRSLVPQFKAMMLNVSRLMDCVTCEKCRIWGKLETKGIAVAMKVIMNPNKELITLDRSEMVTLVNLARQLAFSVRNAQRLGTVCKNDA</sequence>
<feature type="binding site" evidence="17">
    <location>
        <position position="215"/>
    </location>
    <ligand>
        <name>FAD</name>
        <dbReference type="ChEBI" id="CHEBI:57692"/>
    </ligand>
</feature>
<dbReference type="PANTHER" id="PTHR12613:SF0">
    <property type="entry name" value="ERO1-LIKE PROTEIN"/>
    <property type="match status" value="1"/>
</dbReference>
<gene>
    <name evidence="20" type="ORF">LSCM1_05797</name>
</gene>
<keyword evidence="14" id="KW-0325">Glycoprotein</keyword>
<dbReference type="GeneID" id="92515748"/>
<evidence type="ECO:0000313" key="21">
    <source>
        <dbReference type="Proteomes" id="UP000673552"/>
    </source>
</evidence>
<feature type="signal peptide" evidence="19">
    <location>
        <begin position="1"/>
        <end position="28"/>
    </location>
</feature>
<evidence type="ECO:0000256" key="7">
    <source>
        <dbReference type="ARBA" id="ARBA00022729"/>
    </source>
</evidence>
<keyword evidence="10" id="KW-0249">Electron transport</keyword>
<evidence type="ECO:0000256" key="14">
    <source>
        <dbReference type="ARBA" id="ARBA00023180"/>
    </source>
</evidence>
<evidence type="ECO:0000256" key="3">
    <source>
        <dbReference type="ARBA" id="ARBA00008277"/>
    </source>
</evidence>
<dbReference type="PIRSF" id="PIRSF017205">
    <property type="entry name" value="ERO1"/>
    <property type="match status" value="1"/>
</dbReference>
<proteinExistence type="inferred from homology"/>
<evidence type="ECO:0000256" key="18">
    <source>
        <dbReference type="PIRSR" id="PIRSR017205-3"/>
    </source>
</evidence>
<comment type="subunit">
    <text evidence="4">May function both as a monomer and a homodimer.</text>
</comment>
<evidence type="ECO:0000256" key="2">
    <source>
        <dbReference type="ARBA" id="ARBA00004367"/>
    </source>
</evidence>
<dbReference type="Pfam" id="PF04137">
    <property type="entry name" value="ERO1"/>
    <property type="match status" value="1"/>
</dbReference>
<name>A0A836KXZ4_9TRYP</name>
<feature type="binding site" evidence="17">
    <location>
        <position position="187"/>
    </location>
    <ligand>
        <name>FAD</name>
        <dbReference type="ChEBI" id="CHEBI:57692"/>
    </ligand>
</feature>
<feature type="binding site" evidence="17">
    <location>
        <position position="218"/>
    </location>
    <ligand>
        <name>FAD</name>
        <dbReference type="ChEBI" id="CHEBI:57692"/>
    </ligand>
</feature>
<evidence type="ECO:0000313" key="20">
    <source>
        <dbReference type="EMBL" id="KAG5482078.1"/>
    </source>
</evidence>
<evidence type="ECO:0000256" key="6">
    <source>
        <dbReference type="ARBA" id="ARBA00022630"/>
    </source>
</evidence>
<dbReference type="AlphaFoldDB" id="A0A836KXZ4"/>
<evidence type="ECO:0008006" key="22">
    <source>
        <dbReference type="Google" id="ProtNLM"/>
    </source>
</evidence>
<dbReference type="GO" id="GO:0071949">
    <property type="term" value="F:FAD binding"/>
    <property type="evidence" value="ECO:0007669"/>
    <property type="project" value="InterPro"/>
</dbReference>
<keyword evidence="13 18" id="KW-1015">Disulfide bond</keyword>
<evidence type="ECO:0000256" key="9">
    <source>
        <dbReference type="ARBA" id="ARBA00022827"/>
    </source>
</evidence>
<feature type="chain" id="PRO_5032503326" description="Endoplasmic reticulum oxidoreductin" evidence="19">
    <location>
        <begin position="29"/>
        <end position="429"/>
    </location>
</feature>
<keyword evidence="7 19" id="KW-0732">Signal</keyword>
<feature type="disulfide bond" description="Redox-active" evidence="18">
    <location>
        <begin position="103"/>
        <end position="110"/>
    </location>
</feature>
<evidence type="ECO:0000256" key="11">
    <source>
        <dbReference type="ARBA" id="ARBA00023002"/>
    </source>
</evidence>
<comment type="similarity">
    <text evidence="3">Belongs to the EROs family.</text>
</comment>
<dbReference type="KEGG" id="lmat:92515748"/>
<keyword evidence="6" id="KW-0285">Flavoprotein</keyword>
<keyword evidence="11" id="KW-0560">Oxidoreductase</keyword>
<feature type="binding site" evidence="17">
    <location>
        <position position="262"/>
    </location>
    <ligand>
        <name>FAD</name>
        <dbReference type="ChEBI" id="CHEBI:57692"/>
    </ligand>
</feature>
<dbReference type="Proteomes" id="UP000673552">
    <property type="component" value="Unassembled WGS sequence"/>
</dbReference>
<keyword evidence="15" id="KW-0676">Redox-active center</keyword>
<evidence type="ECO:0000256" key="5">
    <source>
        <dbReference type="ARBA" id="ARBA00022448"/>
    </source>
</evidence>
<feature type="binding site" evidence="17">
    <location>
        <position position="176"/>
    </location>
    <ligand>
        <name>FAD</name>
        <dbReference type="ChEBI" id="CHEBI:57692"/>
    </ligand>
</feature>
<comment type="caution">
    <text evidence="20">The sequence shown here is derived from an EMBL/GenBank/DDBJ whole genome shotgun (WGS) entry which is preliminary data.</text>
</comment>
<evidence type="ECO:0000256" key="1">
    <source>
        <dbReference type="ARBA" id="ARBA00001974"/>
    </source>
</evidence>
<reference evidence="21" key="1">
    <citation type="journal article" date="2021" name="Microbiol. Resour. Announc.">
        <title>LGAAP: Leishmaniinae Genome Assembly and Annotation Pipeline.</title>
        <authorList>
            <person name="Almutairi H."/>
            <person name="Urbaniak M.D."/>
            <person name="Bates M.D."/>
            <person name="Jariyapan N."/>
            <person name="Kwakye-Nuako G."/>
            <person name="Thomaz-Soccol V."/>
            <person name="Al-Salem W.S."/>
            <person name="Dillon R.J."/>
            <person name="Bates P.A."/>
            <person name="Gatherer D."/>
        </authorList>
    </citation>
    <scope>NUCLEOTIDE SEQUENCE [LARGE SCALE GENOMIC DNA]</scope>
</reference>
<feature type="active site" evidence="16">
    <location>
        <position position="368"/>
    </location>
</feature>
<evidence type="ECO:0000256" key="16">
    <source>
        <dbReference type="PIRSR" id="PIRSR017205-1"/>
    </source>
</evidence>
<keyword evidence="5" id="KW-0813">Transport</keyword>
<accession>A0A836KXZ4</accession>
<evidence type="ECO:0000256" key="12">
    <source>
        <dbReference type="ARBA" id="ARBA00023136"/>
    </source>
</evidence>
<dbReference type="PANTHER" id="PTHR12613">
    <property type="entry name" value="ERO1-RELATED"/>
    <property type="match status" value="1"/>
</dbReference>
<dbReference type="GO" id="GO:0015035">
    <property type="term" value="F:protein-disulfide reductase activity"/>
    <property type="evidence" value="ECO:0007669"/>
    <property type="project" value="InterPro"/>
</dbReference>
<keyword evidence="21" id="KW-1185">Reference proteome</keyword>
<feature type="disulfide bond" description="Redox-active" evidence="18">
    <location>
        <begin position="365"/>
        <end position="368"/>
    </location>
</feature>
<comment type="subcellular location">
    <subcellularLocation>
        <location evidence="2">Endoplasmic reticulum membrane</location>
        <topology evidence="2">Peripheral membrane protein</topology>
        <orientation evidence="2">Lumenal side</orientation>
    </subcellularLocation>
</comment>
<organism evidence="20 21">
    <name type="scientific">Leishmania martiniquensis</name>
    <dbReference type="NCBI Taxonomy" id="1580590"/>
    <lineage>
        <taxon>Eukaryota</taxon>
        <taxon>Discoba</taxon>
        <taxon>Euglenozoa</taxon>
        <taxon>Kinetoplastea</taxon>
        <taxon>Metakinetoplastina</taxon>
        <taxon>Trypanosomatida</taxon>
        <taxon>Trypanosomatidae</taxon>
        <taxon>Leishmaniinae</taxon>
        <taxon>Leishmania</taxon>
    </lineage>
</organism>
<dbReference type="GO" id="GO:0016972">
    <property type="term" value="F:thiol oxidase activity"/>
    <property type="evidence" value="ECO:0007669"/>
    <property type="project" value="InterPro"/>
</dbReference>
<dbReference type="EMBL" id="JAFEUZ010000016">
    <property type="protein sequence ID" value="KAG5482078.1"/>
    <property type="molecule type" value="Genomic_DNA"/>
</dbReference>
<evidence type="ECO:0000256" key="17">
    <source>
        <dbReference type="PIRSR" id="PIRSR017205-2"/>
    </source>
</evidence>
<evidence type="ECO:0000256" key="15">
    <source>
        <dbReference type="ARBA" id="ARBA00023284"/>
    </source>
</evidence>
<comment type="cofactor">
    <cofactor evidence="1 17">
        <name>FAD</name>
        <dbReference type="ChEBI" id="CHEBI:57692"/>
    </cofactor>
</comment>
<feature type="active site" description="Nucleophile" evidence="16">
    <location>
        <position position="365"/>
    </location>
</feature>
<dbReference type="InterPro" id="IPR007266">
    <property type="entry name" value="Ero1"/>
</dbReference>